<keyword evidence="1" id="KW-1133">Transmembrane helix</keyword>
<evidence type="ECO:0000313" key="3">
    <source>
        <dbReference type="Proteomes" id="UP000680365"/>
    </source>
</evidence>
<protein>
    <recommendedName>
        <fullName evidence="4">Transglycosylase SLT domain-containing protein</fullName>
    </recommendedName>
</protein>
<dbReference type="InterPro" id="IPR023346">
    <property type="entry name" value="Lysozyme-like_dom_sf"/>
</dbReference>
<evidence type="ECO:0000313" key="2">
    <source>
        <dbReference type="EMBL" id="MBS8121843.1"/>
    </source>
</evidence>
<sequence>MNLGLKYIFYLVIFMFLTYNFGYTYQPDLERELKVRNSVDIIKNNIINKDLSKLNEIREKIDIISEKFSDNNKITYLIMTRIQVIQSEIENREYNNKFLGYEFKKSFIETHGQEILTAGYIPQLCLENYDIVDKVAKERDFPTALIISIWYRESSCRKANPANGFGPFQITSHYHKPGEISSDEFITKIHEFIDFAEHKMNHFSNNPKLKDIYGHEVLQVNYNNFDMRSIKLLSVLYSGLVTGNSPTTSYYANANLNSNFESTRDGVITLFIKILEWELQNKI</sequence>
<name>A0ABS5QKT5_9BACT</name>
<dbReference type="SUPFAM" id="SSF53955">
    <property type="entry name" value="Lysozyme-like"/>
    <property type="match status" value="1"/>
</dbReference>
<proteinExistence type="predicted"/>
<keyword evidence="1" id="KW-0812">Transmembrane</keyword>
<comment type="caution">
    <text evidence="2">The sequence shown here is derived from an EMBL/GenBank/DDBJ whole genome shotgun (WGS) entry which is preliminary data.</text>
</comment>
<accession>A0ABS5QKT5</accession>
<keyword evidence="3" id="KW-1185">Reference proteome</keyword>
<evidence type="ECO:0008006" key="4">
    <source>
        <dbReference type="Google" id="ProtNLM"/>
    </source>
</evidence>
<dbReference type="EMBL" id="JAEDAM010000018">
    <property type="protein sequence ID" value="MBS8121843.1"/>
    <property type="molecule type" value="Genomic_DNA"/>
</dbReference>
<dbReference type="Gene3D" id="1.10.530.10">
    <property type="match status" value="1"/>
</dbReference>
<dbReference type="Proteomes" id="UP000680365">
    <property type="component" value="Unassembled WGS sequence"/>
</dbReference>
<reference evidence="2 3" key="1">
    <citation type="journal article" date="2021" name="Nat. Commun.">
        <title>Reductive evolution and unique predatory mode in the CPR bacterium Vampirococcus lugosii.</title>
        <authorList>
            <person name="Moreira D."/>
            <person name="Zivanovic Y."/>
            <person name="Lopez-Archilla A.I."/>
            <person name="Iniesto M."/>
            <person name="Lopez-Garcia P."/>
        </authorList>
    </citation>
    <scope>NUCLEOTIDE SEQUENCE [LARGE SCALE GENOMIC DNA]</scope>
    <source>
        <strain evidence="2">Chiprana</strain>
    </source>
</reference>
<keyword evidence="1" id="KW-0472">Membrane</keyword>
<evidence type="ECO:0000256" key="1">
    <source>
        <dbReference type="SAM" id="Phobius"/>
    </source>
</evidence>
<organism evidence="2 3">
    <name type="scientific">Candidatus Vampirococcus lugosii</name>
    <dbReference type="NCBI Taxonomy" id="2789015"/>
    <lineage>
        <taxon>Bacteria</taxon>
        <taxon>Candidatus Absconditibacteriota</taxon>
        <taxon>Vampirococcus</taxon>
    </lineage>
</organism>
<feature type="transmembrane region" description="Helical" evidence="1">
    <location>
        <begin position="7"/>
        <end position="25"/>
    </location>
</feature>
<dbReference type="RefSeq" id="WP_213348735.1">
    <property type="nucleotide sequence ID" value="NZ_JAEDAM010000018.1"/>
</dbReference>
<gene>
    <name evidence="2" type="ORF">VAMP_30n66</name>
</gene>